<protein>
    <submittedName>
        <fullName evidence="1">Uncharacterized protein</fullName>
    </submittedName>
</protein>
<dbReference type="AlphaFoldDB" id="R4KRS7"/>
<name>R4KRS7_9FIRM</name>
<dbReference type="RefSeq" id="WP_006523810.1">
    <property type="nucleotide sequence ID" value="NC_021184.1"/>
</dbReference>
<keyword evidence="2" id="KW-1185">Reference proteome</keyword>
<dbReference type="KEGG" id="dgi:Desgi_4006"/>
<proteinExistence type="predicted"/>
<sequence length="90" mass="10640">MSLDKQAEIARRMTGSKLSNQEIFAMVRNINQDTKKKICPEIDQMIKDINLPLDKAYPSVMVGFYKMSVHYNIDSAVLFWIYMEWLKYNK</sequence>
<dbReference type="EMBL" id="CP003273">
    <property type="protein sequence ID" value="AGL03285.1"/>
    <property type="molecule type" value="Genomic_DNA"/>
</dbReference>
<accession>R4KRS7</accession>
<evidence type="ECO:0000313" key="2">
    <source>
        <dbReference type="Proteomes" id="UP000013520"/>
    </source>
</evidence>
<gene>
    <name evidence="1" type="ORF">Desgi_4006</name>
</gene>
<dbReference type="HOGENOM" id="CLU_2435978_0_0_9"/>
<dbReference type="Proteomes" id="UP000013520">
    <property type="component" value="Chromosome"/>
</dbReference>
<organism evidence="1 2">
    <name type="scientific">Desulfoscipio gibsoniae DSM 7213</name>
    <dbReference type="NCBI Taxonomy" id="767817"/>
    <lineage>
        <taxon>Bacteria</taxon>
        <taxon>Bacillati</taxon>
        <taxon>Bacillota</taxon>
        <taxon>Clostridia</taxon>
        <taxon>Eubacteriales</taxon>
        <taxon>Desulfallaceae</taxon>
        <taxon>Desulfoscipio</taxon>
    </lineage>
</organism>
<evidence type="ECO:0000313" key="1">
    <source>
        <dbReference type="EMBL" id="AGL03285.1"/>
    </source>
</evidence>
<reference evidence="1 2" key="1">
    <citation type="submission" date="2012-01" db="EMBL/GenBank/DDBJ databases">
        <title>Complete sequence of Desulfotomaculum gibsoniae DSM 7213.</title>
        <authorList>
            <consortium name="US DOE Joint Genome Institute"/>
            <person name="Lucas S."/>
            <person name="Han J."/>
            <person name="Lapidus A."/>
            <person name="Cheng J.-F."/>
            <person name="Goodwin L."/>
            <person name="Pitluck S."/>
            <person name="Peters L."/>
            <person name="Ovchinnikova G."/>
            <person name="Teshima H."/>
            <person name="Detter J.C."/>
            <person name="Han C."/>
            <person name="Tapia R."/>
            <person name="Land M."/>
            <person name="Hauser L."/>
            <person name="Kyrpides N."/>
            <person name="Ivanova N."/>
            <person name="Pagani I."/>
            <person name="Parshina S."/>
            <person name="Plugge C."/>
            <person name="Muyzer G."/>
            <person name="Kuever J."/>
            <person name="Ivanova A."/>
            <person name="Nazina T."/>
            <person name="Klenk H.-P."/>
            <person name="Brambilla E."/>
            <person name="Spring S."/>
            <person name="Stams A.F."/>
            <person name="Woyke T."/>
        </authorList>
    </citation>
    <scope>NUCLEOTIDE SEQUENCE [LARGE SCALE GENOMIC DNA]</scope>
    <source>
        <strain evidence="1 2">DSM 7213</strain>
    </source>
</reference>